<feature type="transmembrane region" description="Helical" evidence="1">
    <location>
        <begin position="197"/>
        <end position="215"/>
    </location>
</feature>
<feature type="transmembrane region" description="Helical" evidence="1">
    <location>
        <begin position="45"/>
        <end position="62"/>
    </location>
</feature>
<feature type="transmembrane region" description="Helical" evidence="1">
    <location>
        <begin position="162"/>
        <end position="185"/>
    </location>
</feature>
<name>A0AAV3UKJ3_9EURY</name>
<dbReference type="Proteomes" id="UP001501729">
    <property type="component" value="Unassembled WGS sequence"/>
</dbReference>
<protein>
    <recommendedName>
        <fullName evidence="4">ABC transporter ATP-binding protein</fullName>
    </recommendedName>
</protein>
<proteinExistence type="predicted"/>
<comment type="caution">
    <text evidence="2">The sequence shown here is derived from an EMBL/GenBank/DDBJ whole genome shotgun (WGS) entry which is preliminary data.</text>
</comment>
<dbReference type="AlphaFoldDB" id="A0AAV3UKJ3"/>
<evidence type="ECO:0008006" key="4">
    <source>
        <dbReference type="Google" id="ProtNLM"/>
    </source>
</evidence>
<dbReference type="InterPro" id="IPR055968">
    <property type="entry name" value="DUF7546"/>
</dbReference>
<organism evidence="2 3">
    <name type="scientific">Haladaptatus pallidirubidus</name>
    <dbReference type="NCBI Taxonomy" id="1008152"/>
    <lineage>
        <taxon>Archaea</taxon>
        <taxon>Methanobacteriati</taxon>
        <taxon>Methanobacteriota</taxon>
        <taxon>Stenosarchaea group</taxon>
        <taxon>Halobacteria</taxon>
        <taxon>Halobacteriales</taxon>
        <taxon>Haladaptataceae</taxon>
        <taxon>Haladaptatus</taxon>
    </lineage>
</organism>
<evidence type="ECO:0000256" key="1">
    <source>
        <dbReference type="SAM" id="Phobius"/>
    </source>
</evidence>
<keyword evidence="1" id="KW-0812">Transmembrane</keyword>
<gene>
    <name evidence="2" type="ORF">GCM10025751_34990</name>
</gene>
<dbReference type="RefSeq" id="WP_227776923.1">
    <property type="nucleotide sequence ID" value="NZ_BAABKX010000015.1"/>
</dbReference>
<keyword evidence="3" id="KW-1185">Reference proteome</keyword>
<reference evidence="2 3" key="1">
    <citation type="journal article" date="2019" name="Int. J. Syst. Evol. Microbiol.">
        <title>The Global Catalogue of Microorganisms (GCM) 10K type strain sequencing project: providing services to taxonomists for standard genome sequencing and annotation.</title>
        <authorList>
            <consortium name="The Broad Institute Genomics Platform"/>
            <consortium name="The Broad Institute Genome Sequencing Center for Infectious Disease"/>
            <person name="Wu L."/>
            <person name="Ma J."/>
        </authorList>
    </citation>
    <scope>NUCLEOTIDE SEQUENCE [LARGE SCALE GENOMIC DNA]</scope>
    <source>
        <strain evidence="2 3">JCM 17504</strain>
    </source>
</reference>
<keyword evidence="1" id="KW-0472">Membrane</keyword>
<evidence type="ECO:0000313" key="3">
    <source>
        <dbReference type="Proteomes" id="UP001501729"/>
    </source>
</evidence>
<sequence>MSTQFARFRPSGETLLWGAVVLNAELFTLIYYFATSNYSGGELRYLLYPFVWINVALFAVWKTNPISRSDRDKIVGVAVAVVYFLVLGYAGGLFSVTQPMPGISSSGFRIAWLPPGWGPALLYRGDLLRLSILPFKLVGYLALAYLVYATVLDAAGSAISGILGLFSCVSCTWPVVASLVTGIAGAGSGLATMATSGSYDISTVVFVVTVALLYWRPTIR</sequence>
<dbReference type="GeneID" id="68614638"/>
<feature type="transmembrane region" description="Helical" evidence="1">
    <location>
        <begin position="137"/>
        <end position="155"/>
    </location>
</feature>
<evidence type="ECO:0000313" key="2">
    <source>
        <dbReference type="EMBL" id="GAA5055409.1"/>
    </source>
</evidence>
<dbReference type="EMBL" id="BAABKX010000015">
    <property type="protein sequence ID" value="GAA5055409.1"/>
    <property type="molecule type" value="Genomic_DNA"/>
</dbReference>
<dbReference type="Pfam" id="PF24412">
    <property type="entry name" value="DUF7546"/>
    <property type="match status" value="1"/>
</dbReference>
<feature type="transmembrane region" description="Helical" evidence="1">
    <location>
        <begin position="74"/>
        <end position="96"/>
    </location>
</feature>
<accession>A0AAV3UKJ3</accession>
<keyword evidence="1" id="KW-1133">Transmembrane helix</keyword>
<feature type="transmembrane region" description="Helical" evidence="1">
    <location>
        <begin position="14"/>
        <end position="33"/>
    </location>
</feature>